<evidence type="ECO:0000256" key="3">
    <source>
        <dbReference type="ARBA" id="ARBA00022840"/>
    </source>
</evidence>
<evidence type="ECO:0000313" key="5">
    <source>
        <dbReference type="EMBL" id="GAA0947341.1"/>
    </source>
</evidence>
<dbReference type="RefSeq" id="WP_343943623.1">
    <property type="nucleotide sequence ID" value="NZ_BAAAHP010000137.1"/>
</dbReference>
<dbReference type="EMBL" id="BAAAHP010000137">
    <property type="protein sequence ID" value="GAA0947341.1"/>
    <property type="molecule type" value="Genomic_DNA"/>
</dbReference>
<comment type="caution">
    <text evidence="5">The sequence shown here is derived from an EMBL/GenBank/DDBJ whole genome shotgun (WGS) entry which is preliminary data.</text>
</comment>
<evidence type="ECO:0000256" key="1">
    <source>
        <dbReference type="ARBA" id="ARBA00008791"/>
    </source>
</evidence>
<reference evidence="6" key="1">
    <citation type="journal article" date="2019" name="Int. J. Syst. Evol. Microbiol.">
        <title>The Global Catalogue of Microorganisms (GCM) 10K type strain sequencing project: providing services to taxonomists for standard genome sequencing and annotation.</title>
        <authorList>
            <consortium name="The Broad Institute Genomics Platform"/>
            <consortium name="The Broad Institute Genome Sequencing Center for Infectious Disease"/>
            <person name="Wu L."/>
            <person name="Ma J."/>
        </authorList>
    </citation>
    <scope>NUCLEOTIDE SEQUENCE [LARGE SCALE GENOMIC DNA]</scope>
    <source>
        <strain evidence="6">JCM 11117</strain>
    </source>
</reference>
<evidence type="ECO:0000259" key="4">
    <source>
        <dbReference type="Pfam" id="PF00582"/>
    </source>
</evidence>
<sequence>MSGWIVVGIDGSPRALEAVRWAAAEAARRGVGLRLVAAVNTSDRPVLGFPIEPLLEPAKEDVARAAAEVAAAVPVDRKVEAGHPVAVLAAESRHADLLVVGGSGYGRITGVLAGSVTVGVSTQAACPVVVVRGAEHDRAAPVVLGVDATPVGEAAIAFAFDAAAARGVPLIAVHTWGAPPGDMRTAPQWEDLAERAERDLADRLAGWTGRHPGVDVQRIVGRDHPADRLLELSQQAQLVVVGSRGHGQLVGLFLDSVSHAMVHRAACPMAVVRPQEV</sequence>
<dbReference type="Proteomes" id="UP001499967">
    <property type="component" value="Unassembled WGS sequence"/>
</dbReference>
<dbReference type="InterPro" id="IPR006015">
    <property type="entry name" value="Universal_stress_UspA"/>
</dbReference>
<dbReference type="PANTHER" id="PTHR46268:SF27">
    <property type="entry name" value="UNIVERSAL STRESS PROTEIN RV2623"/>
    <property type="match status" value="1"/>
</dbReference>
<evidence type="ECO:0000313" key="6">
    <source>
        <dbReference type="Proteomes" id="UP001499967"/>
    </source>
</evidence>
<keyword evidence="2" id="KW-0547">Nucleotide-binding</keyword>
<dbReference type="InterPro" id="IPR006016">
    <property type="entry name" value="UspA"/>
</dbReference>
<dbReference type="PRINTS" id="PR01438">
    <property type="entry name" value="UNVRSLSTRESS"/>
</dbReference>
<dbReference type="SUPFAM" id="SSF52402">
    <property type="entry name" value="Adenine nucleotide alpha hydrolases-like"/>
    <property type="match status" value="2"/>
</dbReference>
<feature type="domain" description="UspA" evidence="4">
    <location>
        <begin position="142"/>
        <end position="273"/>
    </location>
</feature>
<accession>A0ABP4B8A9</accession>
<dbReference type="InterPro" id="IPR014729">
    <property type="entry name" value="Rossmann-like_a/b/a_fold"/>
</dbReference>
<dbReference type="Gene3D" id="3.40.50.620">
    <property type="entry name" value="HUPs"/>
    <property type="match status" value="2"/>
</dbReference>
<gene>
    <name evidence="5" type="ORF">GCM10009559_46330</name>
</gene>
<proteinExistence type="inferred from homology"/>
<feature type="domain" description="UspA" evidence="4">
    <location>
        <begin position="5"/>
        <end position="132"/>
    </location>
</feature>
<keyword evidence="3" id="KW-0067">ATP-binding</keyword>
<name>A0ABP4B8A9_9PSEU</name>
<dbReference type="Pfam" id="PF00582">
    <property type="entry name" value="Usp"/>
    <property type="match status" value="2"/>
</dbReference>
<protein>
    <submittedName>
        <fullName evidence="5">Universal stress protein</fullName>
    </submittedName>
</protein>
<dbReference type="PANTHER" id="PTHR46268">
    <property type="entry name" value="STRESS RESPONSE PROTEIN NHAX"/>
    <property type="match status" value="1"/>
</dbReference>
<keyword evidence="6" id="KW-1185">Reference proteome</keyword>
<evidence type="ECO:0000256" key="2">
    <source>
        <dbReference type="ARBA" id="ARBA00022741"/>
    </source>
</evidence>
<comment type="similarity">
    <text evidence="1">Belongs to the universal stress protein A family.</text>
</comment>
<organism evidence="5 6">
    <name type="scientific">Pseudonocardia zijingensis</name>
    <dbReference type="NCBI Taxonomy" id="153376"/>
    <lineage>
        <taxon>Bacteria</taxon>
        <taxon>Bacillati</taxon>
        <taxon>Actinomycetota</taxon>
        <taxon>Actinomycetes</taxon>
        <taxon>Pseudonocardiales</taxon>
        <taxon>Pseudonocardiaceae</taxon>
        <taxon>Pseudonocardia</taxon>
    </lineage>
</organism>